<keyword evidence="2" id="KW-0472">Membrane</keyword>
<protein>
    <submittedName>
        <fullName evidence="4">Rhomboid-like protein 20</fullName>
    </submittedName>
</protein>
<feature type="domain" description="UBA" evidence="3">
    <location>
        <begin position="202"/>
        <end position="242"/>
    </location>
</feature>
<keyword evidence="2" id="KW-0812">Transmembrane</keyword>
<dbReference type="PROSITE" id="PS50030">
    <property type="entry name" value="UBA"/>
    <property type="match status" value="1"/>
</dbReference>
<dbReference type="Pfam" id="PF00627">
    <property type="entry name" value="UBA"/>
    <property type="match status" value="1"/>
</dbReference>
<dbReference type="EMBL" id="LWDX02043161">
    <property type="protein sequence ID" value="OEL23206.1"/>
    <property type="molecule type" value="Genomic_DNA"/>
</dbReference>
<proteinExistence type="predicted"/>
<feature type="transmembrane region" description="Helical" evidence="2">
    <location>
        <begin position="68"/>
        <end position="89"/>
    </location>
</feature>
<evidence type="ECO:0000313" key="4">
    <source>
        <dbReference type="EMBL" id="OEL23206.1"/>
    </source>
</evidence>
<dbReference type="InterPro" id="IPR015940">
    <property type="entry name" value="UBA"/>
</dbReference>
<dbReference type="Proteomes" id="UP000095767">
    <property type="component" value="Unassembled WGS sequence"/>
</dbReference>
<accession>A0A1E5VDI2</accession>
<keyword evidence="2" id="KW-1133">Transmembrane helix</keyword>
<dbReference type="SMART" id="SM00165">
    <property type="entry name" value="UBA"/>
    <property type="match status" value="1"/>
</dbReference>
<dbReference type="AlphaFoldDB" id="A0A1E5VDI2"/>
<dbReference type="InterPro" id="IPR045290">
    <property type="entry name" value="MOC1-like"/>
</dbReference>
<dbReference type="CDD" id="cd22992">
    <property type="entry name" value="MOC1"/>
    <property type="match status" value="1"/>
</dbReference>
<evidence type="ECO:0000256" key="1">
    <source>
        <dbReference type="SAM" id="MobiDB-lite"/>
    </source>
</evidence>
<dbReference type="PANTHER" id="PTHR36015:SF6">
    <property type="entry name" value="HOLLIDAY JUNCTION RESOLVASE MOC1, CHLOROPLASTIC-RELATED"/>
    <property type="match status" value="1"/>
</dbReference>
<evidence type="ECO:0000256" key="2">
    <source>
        <dbReference type="SAM" id="Phobius"/>
    </source>
</evidence>
<name>A0A1E5VDI2_9POAL</name>
<dbReference type="PANTHER" id="PTHR36015">
    <property type="entry name" value="HOLLIDAY JUNCTION RESOLVASE MOC1, CHLOROPLASTIC-RELATED"/>
    <property type="match status" value="1"/>
</dbReference>
<dbReference type="GO" id="GO:0008821">
    <property type="term" value="F:crossover junction DNA endonuclease activity"/>
    <property type="evidence" value="ECO:0007669"/>
    <property type="project" value="InterPro"/>
</dbReference>
<feature type="region of interest" description="Disordered" evidence="1">
    <location>
        <begin position="173"/>
        <end position="197"/>
    </location>
</feature>
<feature type="transmembrane region" description="Helical" evidence="2">
    <location>
        <begin position="43"/>
        <end position="62"/>
    </location>
</feature>
<keyword evidence="5" id="KW-1185">Reference proteome</keyword>
<reference evidence="4 5" key="1">
    <citation type="submission" date="2016-09" db="EMBL/GenBank/DDBJ databases">
        <title>The draft genome of Dichanthelium oligosanthes: A C3 panicoid grass species.</title>
        <authorList>
            <person name="Studer A.J."/>
            <person name="Schnable J.C."/>
            <person name="Brutnell T.P."/>
        </authorList>
    </citation>
    <scope>NUCLEOTIDE SEQUENCE [LARGE SCALE GENOMIC DNA]</scope>
    <source>
        <strain evidence="5">cv. Kellogg 1175</strain>
        <tissue evidence="4">Leaf</tissue>
    </source>
</reference>
<dbReference type="InterPro" id="IPR009060">
    <property type="entry name" value="UBA-like_sf"/>
</dbReference>
<organism evidence="4 5">
    <name type="scientific">Dichanthelium oligosanthes</name>
    <dbReference type="NCBI Taxonomy" id="888268"/>
    <lineage>
        <taxon>Eukaryota</taxon>
        <taxon>Viridiplantae</taxon>
        <taxon>Streptophyta</taxon>
        <taxon>Embryophyta</taxon>
        <taxon>Tracheophyta</taxon>
        <taxon>Spermatophyta</taxon>
        <taxon>Magnoliopsida</taxon>
        <taxon>Liliopsida</taxon>
        <taxon>Poales</taxon>
        <taxon>Poaceae</taxon>
        <taxon>PACMAD clade</taxon>
        <taxon>Panicoideae</taxon>
        <taxon>Panicodae</taxon>
        <taxon>Paniceae</taxon>
        <taxon>Dichantheliinae</taxon>
        <taxon>Dichanthelium</taxon>
    </lineage>
</organism>
<evidence type="ECO:0000259" key="3">
    <source>
        <dbReference type="PROSITE" id="PS50030"/>
    </source>
</evidence>
<evidence type="ECO:0000313" key="5">
    <source>
        <dbReference type="Proteomes" id="UP000095767"/>
    </source>
</evidence>
<feature type="transmembrane region" description="Helical" evidence="2">
    <location>
        <begin position="12"/>
        <end position="31"/>
    </location>
</feature>
<dbReference type="STRING" id="888268.A0A1E5VDI2"/>
<sequence length="547" mass="58394">MQGGVSGFQNAPVTRAVVLASGLLTVVFTAQRRARALGISYQVFCLFTITMSSLLEVLSLVILKDTNYISTLASGPYGLIFASFVPFFLDIPITSRFRIFGLNFSDKSFIYLAGLQLLLSSWKRSLIPGIFGLVAGSLYRLNVLGIRKMKIPQVISSFFARYFAPSPGITPRPSRNLVGNTQSQTGRAVQNQSSTGFAPIVEPPESSVAMLVSMGFDGNDARQALMRARNDINVATNILLETQSPAAAAAGAASATVATAPPANQDPMNALRAAALRRSEPHWSAAAASFFSPPFHPRRCRIRRAPAPAPAAAARTPRSRASAKARAKLLAEAEPRDPWLASLSLLPADDIAGADAAPNGWAIGVDPDTGGAIAILSPDGSSQVFDNPFVHIVVSEVIRKRLDTKSIIQLLRSLDAPPGTTAYIEKSSPFPTDGKLGWWSTGFSYGLWIASLVASGFSVVPVASQTWKAYFGLSRSETPKDDSRQAASLLFPDKALSLKLKKHHGRAEALLLAAYGKGLVLPSGKFSKTAIREVQQNPNLTSTVIAD</sequence>
<dbReference type="SUPFAM" id="SSF46934">
    <property type="entry name" value="UBA-like"/>
    <property type="match status" value="1"/>
</dbReference>
<comment type="caution">
    <text evidence="4">The sequence shown here is derived from an EMBL/GenBank/DDBJ whole genome shotgun (WGS) entry which is preliminary data.</text>
</comment>
<gene>
    <name evidence="4" type="ORF">BAE44_0015776</name>
</gene>
<feature type="compositionally biased region" description="Polar residues" evidence="1">
    <location>
        <begin position="177"/>
        <end position="196"/>
    </location>
</feature>
<dbReference type="OrthoDB" id="1910737at2759"/>
<dbReference type="Gene3D" id="1.10.8.10">
    <property type="entry name" value="DNA helicase RuvA subunit, C-terminal domain"/>
    <property type="match status" value="1"/>
</dbReference>